<accession>A0A507EVP2</accession>
<dbReference type="STRING" id="246404.A0A507EVP2"/>
<dbReference type="EMBL" id="QEAP01000366">
    <property type="protein sequence ID" value="TPX68153.1"/>
    <property type="molecule type" value="Genomic_DNA"/>
</dbReference>
<protein>
    <recommendedName>
        <fullName evidence="2">Inositol polyphosphate-related phosphatase domain-containing protein</fullName>
    </recommendedName>
</protein>
<evidence type="ECO:0000313" key="3">
    <source>
        <dbReference type="EMBL" id="TPX68153.1"/>
    </source>
</evidence>
<dbReference type="GO" id="GO:0046856">
    <property type="term" value="P:phosphatidylinositol dephosphorylation"/>
    <property type="evidence" value="ECO:0007669"/>
    <property type="project" value="InterPro"/>
</dbReference>
<sequence>MNGTVPRSKVFPFADILTSEPETSPSFLSSSSTIHRTNHSKSNMIAIGCQEARYTRAFKSWLDECLKLYESEGYALVHVVHMGSLTMVLLASWWMIPDISLQSGFATKNIFNRVFGNKGAVYASVRYKHLSILFVNCHFSAHQERVAERRNDYKKLSTKINMRFPLNDTTKQRCLRDGEDDLKQKFDHIFWFGDLNYRINGTRSMVDLLLKRNDQEVMLSNDQLIAEMKREHVLSGFQESEILFPPSYKFDTYKQKQASSSSRWSCRRVAPCPTDFQFGCGANVYDTSNKCRIPSWTDRILYCTRGLSEDDSQTGGGIECESYLCALDVMDSDHKPVFGQYIVPLKTEGRK</sequence>
<comment type="caution">
    <text evidence="3">The sequence shown here is derived from an EMBL/GenBank/DDBJ whole genome shotgun (WGS) entry which is preliminary data.</text>
</comment>
<reference evidence="3 4" key="1">
    <citation type="journal article" date="2019" name="Sci. Rep.">
        <title>Comparative genomics of chytrid fungi reveal insights into the obligate biotrophic and pathogenic lifestyle of Synchytrium endobioticum.</title>
        <authorList>
            <person name="van de Vossenberg B.T.L.H."/>
            <person name="Warris S."/>
            <person name="Nguyen H.D.T."/>
            <person name="van Gent-Pelzer M.P.E."/>
            <person name="Joly D.L."/>
            <person name="van de Geest H.C."/>
            <person name="Bonants P.J.M."/>
            <person name="Smith D.S."/>
            <person name="Levesque C.A."/>
            <person name="van der Lee T.A.J."/>
        </authorList>
    </citation>
    <scope>NUCLEOTIDE SEQUENCE [LARGE SCALE GENOMIC DNA]</scope>
    <source>
        <strain evidence="3 4">CBS 675.73</strain>
    </source>
</reference>
<dbReference type="AlphaFoldDB" id="A0A507EVP2"/>
<dbReference type="SMART" id="SM00128">
    <property type="entry name" value="IPPc"/>
    <property type="match status" value="1"/>
</dbReference>
<dbReference type="SUPFAM" id="SSF56219">
    <property type="entry name" value="DNase I-like"/>
    <property type="match status" value="1"/>
</dbReference>
<dbReference type="OrthoDB" id="405996at2759"/>
<keyword evidence="4" id="KW-1185">Reference proteome</keyword>
<name>A0A507EVP2_9FUNG</name>
<feature type="transmembrane region" description="Helical" evidence="1">
    <location>
        <begin position="74"/>
        <end position="96"/>
    </location>
</feature>
<dbReference type="PANTHER" id="PTHR11200">
    <property type="entry name" value="INOSITOL 5-PHOSPHATASE"/>
    <property type="match status" value="1"/>
</dbReference>
<keyword evidence="1" id="KW-0812">Transmembrane</keyword>
<dbReference type="PANTHER" id="PTHR11200:SF275">
    <property type="entry name" value="LD06095P"/>
    <property type="match status" value="1"/>
</dbReference>
<evidence type="ECO:0000259" key="2">
    <source>
        <dbReference type="SMART" id="SM00128"/>
    </source>
</evidence>
<dbReference type="InterPro" id="IPR036691">
    <property type="entry name" value="Endo/exonu/phosph_ase_sf"/>
</dbReference>
<evidence type="ECO:0000256" key="1">
    <source>
        <dbReference type="SAM" id="Phobius"/>
    </source>
</evidence>
<evidence type="ECO:0000313" key="4">
    <source>
        <dbReference type="Proteomes" id="UP000320333"/>
    </source>
</evidence>
<feature type="domain" description="Inositol polyphosphate-related phosphatase" evidence="2">
    <location>
        <begin position="11"/>
        <end position="350"/>
    </location>
</feature>
<dbReference type="InterPro" id="IPR000300">
    <property type="entry name" value="IPPc"/>
</dbReference>
<gene>
    <name evidence="3" type="ORF">CcCBS67573_g07272</name>
</gene>
<dbReference type="GO" id="GO:0004439">
    <property type="term" value="F:phosphatidylinositol-4,5-bisphosphate 5-phosphatase activity"/>
    <property type="evidence" value="ECO:0007669"/>
    <property type="project" value="TreeGrafter"/>
</dbReference>
<keyword evidence="1" id="KW-1133">Transmembrane helix</keyword>
<keyword evidence="1" id="KW-0472">Membrane</keyword>
<organism evidence="3 4">
    <name type="scientific">Chytriomyces confervae</name>
    <dbReference type="NCBI Taxonomy" id="246404"/>
    <lineage>
        <taxon>Eukaryota</taxon>
        <taxon>Fungi</taxon>
        <taxon>Fungi incertae sedis</taxon>
        <taxon>Chytridiomycota</taxon>
        <taxon>Chytridiomycota incertae sedis</taxon>
        <taxon>Chytridiomycetes</taxon>
        <taxon>Chytridiales</taxon>
        <taxon>Chytriomycetaceae</taxon>
        <taxon>Chytriomyces</taxon>
    </lineage>
</organism>
<proteinExistence type="predicted"/>
<dbReference type="Pfam" id="PF22669">
    <property type="entry name" value="Exo_endo_phos2"/>
    <property type="match status" value="2"/>
</dbReference>
<dbReference type="Proteomes" id="UP000320333">
    <property type="component" value="Unassembled WGS sequence"/>
</dbReference>
<dbReference type="InterPro" id="IPR046985">
    <property type="entry name" value="IP5"/>
</dbReference>
<dbReference type="Gene3D" id="3.60.10.10">
    <property type="entry name" value="Endonuclease/exonuclease/phosphatase"/>
    <property type="match status" value="1"/>
</dbReference>